<keyword evidence="1" id="KW-0472">Membrane</keyword>
<name>A0ABN6NVN3_9ENTE</name>
<feature type="transmembrane region" description="Helical" evidence="1">
    <location>
        <begin position="326"/>
        <end position="348"/>
    </location>
</feature>
<dbReference type="InterPro" id="IPR010317">
    <property type="entry name" value="WxLIP_PGBD"/>
</dbReference>
<keyword evidence="1" id="KW-0812">Transmembrane</keyword>
<keyword evidence="1" id="KW-1133">Transmembrane helix</keyword>
<gene>
    <name evidence="3" type="ORF">ENLAB_32410</name>
</gene>
<organism evidence="3 4">
    <name type="scientific">Enterococcus innesii</name>
    <dbReference type="NCBI Taxonomy" id="2839759"/>
    <lineage>
        <taxon>Bacteria</taxon>
        <taxon>Bacillati</taxon>
        <taxon>Bacillota</taxon>
        <taxon>Bacilli</taxon>
        <taxon>Lactobacillales</taxon>
        <taxon>Enterococcaceae</taxon>
        <taxon>Enterococcus</taxon>
    </lineage>
</organism>
<evidence type="ECO:0000259" key="2">
    <source>
        <dbReference type="Pfam" id="PF06030"/>
    </source>
</evidence>
<accession>A0ABN6NVN3</accession>
<feature type="domain" description="WxL Interacting Protein peptidoglycan binding" evidence="2">
    <location>
        <begin position="45"/>
        <end position="164"/>
    </location>
</feature>
<dbReference type="Pfam" id="PF06030">
    <property type="entry name" value="WxLIP_PGBD"/>
    <property type="match status" value="1"/>
</dbReference>
<proteinExistence type="predicted"/>
<evidence type="ECO:0000256" key="1">
    <source>
        <dbReference type="SAM" id="Phobius"/>
    </source>
</evidence>
<dbReference type="EMBL" id="AP025635">
    <property type="protein sequence ID" value="BDG69677.1"/>
    <property type="molecule type" value="Genomic_DNA"/>
</dbReference>
<protein>
    <recommendedName>
        <fullName evidence="2">WxL Interacting Protein peptidoglycan binding domain-containing protein</fullName>
    </recommendedName>
</protein>
<sequence length="352" mass="39234">MKSISNIQTHSLNRVCLLLIISLLAITFSTIQSFADEQSISTLKTELKANDISNTTEDIQFSPKVGEDYTFTVTATNFGSEPIDVSVFPSIAVSTSVSIDYVKKTDNLLNEDYDLTNYVSLTASNEEFEDGIIKLEANESKDVQITINVNKELNGEVIGGINFSQVIGYQENEDSVNVQQVYQKVFVVRLKMHEATSDSKAQSYGDFEFNNTQNKTSLTYYNYNNNSLVSYAEGEAYKVINPDNKVIAEGELEKDTVVLTPYTKTQLSVPLLDGAELVSGDYQFIIINDKKEKVTTFNYSEDKVEELAKKLDSSSNSIVLKSQNNVWLIIALIGVSAMFIFTIAKSYLKNKA</sequence>
<reference evidence="3 4" key="1">
    <citation type="submission" date="2022-03" db="EMBL/GenBank/DDBJ databases">
        <title>Complete genome sequence of Enterococcus innesii DB-1.</title>
        <authorList>
            <person name="Fukuda D."/>
            <person name="Nolasco-Hipolito C."/>
        </authorList>
    </citation>
    <scope>NUCLEOTIDE SEQUENCE [LARGE SCALE GENOMIC DNA]</scope>
    <source>
        <strain evidence="3 4">DB-1</strain>
    </source>
</reference>
<evidence type="ECO:0000313" key="3">
    <source>
        <dbReference type="EMBL" id="BDG69677.1"/>
    </source>
</evidence>
<evidence type="ECO:0000313" key="4">
    <source>
        <dbReference type="Proteomes" id="UP000831692"/>
    </source>
</evidence>
<keyword evidence="4" id="KW-1185">Reference proteome</keyword>
<dbReference type="Proteomes" id="UP000831692">
    <property type="component" value="Chromosome"/>
</dbReference>